<protein>
    <submittedName>
        <fullName evidence="1">Uncharacterized protein</fullName>
    </submittedName>
</protein>
<name>A0A0B1TBL9_OESDE</name>
<proteinExistence type="predicted"/>
<reference evidence="1 2" key="1">
    <citation type="submission" date="2014-03" db="EMBL/GenBank/DDBJ databases">
        <title>Draft genome of the hookworm Oesophagostomum dentatum.</title>
        <authorList>
            <person name="Mitreva M."/>
        </authorList>
    </citation>
    <scope>NUCLEOTIDE SEQUENCE [LARGE SCALE GENOMIC DNA]</scope>
    <source>
        <strain evidence="1 2">OD-Hann</strain>
    </source>
</reference>
<keyword evidence="2" id="KW-1185">Reference proteome</keyword>
<dbReference type="Proteomes" id="UP000053660">
    <property type="component" value="Unassembled WGS sequence"/>
</dbReference>
<sequence length="97" mass="10344">MQVAPCLRQLCAPRNLVTLRIFRDSSDSGLCLMQIKCPPGSNVFVTDGTGYVKYSGSNPIQCVDNGQGTGVPSVWTTVMPGFSGKVQHVSCLSKPLP</sequence>
<dbReference type="EMBL" id="KN550719">
    <property type="protein sequence ID" value="KHJ93536.1"/>
    <property type="molecule type" value="Genomic_DNA"/>
</dbReference>
<accession>A0A0B1TBL9</accession>
<evidence type="ECO:0000313" key="1">
    <source>
        <dbReference type="EMBL" id="KHJ93536.1"/>
    </source>
</evidence>
<dbReference type="AlphaFoldDB" id="A0A0B1TBL9"/>
<gene>
    <name evidence="1" type="ORF">OESDEN_06551</name>
</gene>
<evidence type="ECO:0000313" key="2">
    <source>
        <dbReference type="Proteomes" id="UP000053660"/>
    </source>
</evidence>
<organism evidence="1 2">
    <name type="scientific">Oesophagostomum dentatum</name>
    <name type="common">Nodular worm</name>
    <dbReference type="NCBI Taxonomy" id="61180"/>
    <lineage>
        <taxon>Eukaryota</taxon>
        <taxon>Metazoa</taxon>
        <taxon>Ecdysozoa</taxon>
        <taxon>Nematoda</taxon>
        <taxon>Chromadorea</taxon>
        <taxon>Rhabditida</taxon>
        <taxon>Rhabditina</taxon>
        <taxon>Rhabditomorpha</taxon>
        <taxon>Strongyloidea</taxon>
        <taxon>Strongylidae</taxon>
        <taxon>Oesophagostomum</taxon>
    </lineage>
</organism>